<name>A0A561SDD3_9ACTN</name>
<dbReference type="OrthoDB" id="4552796at2"/>
<evidence type="ECO:0000256" key="1">
    <source>
        <dbReference type="SAM" id="SignalP"/>
    </source>
</evidence>
<evidence type="ECO:0000313" key="2">
    <source>
        <dbReference type="EMBL" id="TWF72867.1"/>
    </source>
</evidence>
<feature type="signal peptide" evidence="1">
    <location>
        <begin position="1"/>
        <end position="25"/>
    </location>
</feature>
<comment type="caution">
    <text evidence="2">The sequence shown here is derived from an EMBL/GenBank/DDBJ whole genome shotgun (WGS) entry which is preliminary data.</text>
</comment>
<evidence type="ECO:0000313" key="3">
    <source>
        <dbReference type="Proteomes" id="UP000317940"/>
    </source>
</evidence>
<sequence length="135" mass="13737">MFVNGLRKAAAALVGTALATGIALAGSAGTAVASSGGGCGGTATEQACVSAGNGQVTATATSNFGNGNCNEEVILWDYTAGGKALDTTFPCHSGPYSFTWTLTDPTAGHDYKAEVRFYWPGGSGYDYQLSPDLFY</sequence>
<dbReference type="EMBL" id="VIWT01000006">
    <property type="protein sequence ID" value="TWF72867.1"/>
    <property type="molecule type" value="Genomic_DNA"/>
</dbReference>
<gene>
    <name evidence="2" type="ORF">FHX73_1618</name>
</gene>
<proteinExistence type="predicted"/>
<dbReference type="Proteomes" id="UP000317940">
    <property type="component" value="Unassembled WGS sequence"/>
</dbReference>
<accession>A0A561SDD3</accession>
<dbReference type="RefSeq" id="WP_145910869.1">
    <property type="nucleotide sequence ID" value="NZ_BAAAMZ010000001.1"/>
</dbReference>
<dbReference type="AlphaFoldDB" id="A0A561SDD3"/>
<organism evidence="2 3">
    <name type="scientific">Kitasatospora viridis</name>
    <dbReference type="NCBI Taxonomy" id="281105"/>
    <lineage>
        <taxon>Bacteria</taxon>
        <taxon>Bacillati</taxon>
        <taxon>Actinomycetota</taxon>
        <taxon>Actinomycetes</taxon>
        <taxon>Kitasatosporales</taxon>
        <taxon>Streptomycetaceae</taxon>
        <taxon>Kitasatospora</taxon>
    </lineage>
</organism>
<keyword evidence="3" id="KW-1185">Reference proteome</keyword>
<evidence type="ECO:0008006" key="4">
    <source>
        <dbReference type="Google" id="ProtNLM"/>
    </source>
</evidence>
<reference evidence="2 3" key="1">
    <citation type="submission" date="2019-06" db="EMBL/GenBank/DDBJ databases">
        <title>Sequencing the genomes of 1000 actinobacteria strains.</title>
        <authorList>
            <person name="Klenk H.-P."/>
        </authorList>
    </citation>
    <scope>NUCLEOTIDE SEQUENCE [LARGE SCALE GENOMIC DNA]</scope>
    <source>
        <strain evidence="2 3">DSM 44826</strain>
    </source>
</reference>
<keyword evidence="1" id="KW-0732">Signal</keyword>
<feature type="chain" id="PRO_5039122955" description="Secreted protein" evidence="1">
    <location>
        <begin position="26"/>
        <end position="135"/>
    </location>
</feature>
<protein>
    <recommendedName>
        <fullName evidence="4">Secreted protein</fullName>
    </recommendedName>
</protein>